<feature type="active site" description="Acyl-ester intermediate" evidence="7">
    <location>
        <position position="115"/>
    </location>
</feature>
<dbReference type="RefSeq" id="WP_138087839.1">
    <property type="nucleotide sequence ID" value="NZ_VAUV01000015.1"/>
</dbReference>
<keyword evidence="2 11" id="KW-0732">Signal</keyword>
<evidence type="ECO:0000256" key="7">
    <source>
        <dbReference type="PIRSR" id="PIRSR618044-1"/>
    </source>
</evidence>
<sequence>MKRIVLKFFPLALLTLLTTQCAQTKPQRSSPYGNTSYLQQPGGLFQPASPYAPQPPAQSPAAPPFTPNPYRPFTGPSNYATDAPPIRAASYILVDANNGKVLAARNADAIRGPASTQKILTALIVAEAGNLDKPVRVAASDCAVEPSKMGVRAGESYTRRQMLIAFLVRSCNDLSNTLARDNAGSTYAFAQKMTARARALGATSSSFANAHGLTASGQYSTARDMARVAAVAYRNPIIRDAIRRRSYTFRFNSGRVVTLKNTNDLLTRMPECNGMKTGYTNAAGRCLISTASRGGRDVILVQLGTKTSFIWDDGASLMRWGLNQ</sequence>
<dbReference type="GO" id="GO:0071555">
    <property type="term" value="P:cell wall organization"/>
    <property type="evidence" value="ECO:0007669"/>
    <property type="project" value="UniProtKB-KW"/>
</dbReference>
<name>A0A5R8KA06_9BACT</name>
<dbReference type="Proteomes" id="UP000306196">
    <property type="component" value="Unassembled WGS sequence"/>
</dbReference>
<keyword evidence="13" id="KW-0645">Protease</keyword>
<dbReference type="GO" id="GO:0006508">
    <property type="term" value="P:proteolysis"/>
    <property type="evidence" value="ECO:0007669"/>
    <property type="project" value="InterPro"/>
</dbReference>
<feature type="active site" evidence="7">
    <location>
        <position position="170"/>
    </location>
</feature>
<feature type="domain" description="Peptidase S11 D-alanyl-D-alanine carboxypeptidase A N-terminal" evidence="12">
    <location>
        <begin position="80"/>
        <end position="306"/>
    </location>
</feature>
<evidence type="ECO:0000256" key="5">
    <source>
        <dbReference type="ARBA" id="ARBA00022984"/>
    </source>
</evidence>
<evidence type="ECO:0000313" key="13">
    <source>
        <dbReference type="EMBL" id="TLD69153.1"/>
    </source>
</evidence>
<dbReference type="AlphaFoldDB" id="A0A5R8KA06"/>
<reference evidence="13 14" key="1">
    <citation type="submission" date="2019-05" db="EMBL/GenBank/DDBJ databases">
        <title>Verrucobacter flavum gen. nov., sp. nov. a new member of the family Verrucomicrobiaceae.</title>
        <authorList>
            <person name="Szuroczki S."/>
            <person name="Abbaszade G."/>
            <person name="Szabo A."/>
            <person name="Felfoldi T."/>
            <person name="Schumann P."/>
            <person name="Boka K."/>
            <person name="Keki Z."/>
            <person name="Toumi M."/>
            <person name="Toth E."/>
        </authorList>
    </citation>
    <scope>NUCLEOTIDE SEQUENCE [LARGE SCALE GENOMIC DNA]</scope>
    <source>
        <strain evidence="13 14">MG-N-17</strain>
    </source>
</reference>
<evidence type="ECO:0000256" key="2">
    <source>
        <dbReference type="ARBA" id="ARBA00022729"/>
    </source>
</evidence>
<dbReference type="OrthoDB" id="9791132at2"/>
<evidence type="ECO:0000313" key="14">
    <source>
        <dbReference type="Proteomes" id="UP000306196"/>
    </source>
</evidence>
<dbReference type="InterPro" id="IPR018044">
    <property type="entry name" value="Peptidase_S11"/>
</dbReference>
<protein>
    <submittedName>
        <fullName evidence="13">D-alanyl-D-alanine carboxypeptidase</fullName>
    </submittedName>
</protein>
<dbReference type="PANTHER" id="PTHR21581">
    <property type="entry name" value="D-ALANYL-D-ALANINE CARBOXYPEPTIDASE"/>
    <property type="match status" value="1"/>
</dbReference>
<dbReference type="InterPro" id="IPR012338">
    <property type="entry name" value="Beta-lactam/transpept-like"/>
</dbReference>
<dbReference type="GO" id="GO:0008360">
    <property type="term" value="P:regulation of cell shape"/>
    <property type="evidence" value="ECO:0007669"/>
    <property type="project" value="UniProtKB-KW"/>
</dbReference>
<dbReference type="SUPFAM" id="SSF56601">
    <property type="entry name" value="beta-lactamase/transpeptidase-like"/>
    <property type="match status" value="1"/>
</dbReference>
<feature type="chain" id="PRO_5024443191" evidence="11">
    <location>
        <begin position="23"/>
        <end position="324"/>
    </location>
</feature>
<evidence type="ECO:0000259" key="12">
    <source>
        <dbReference type="Pfam" id="PF00768"/>
    </source>
</evidence>
<proteinExistence type="inferred from homology"/>
<dbReference type="GO" id="GO:0009002">
    <property type="term" value="F:serine-type D-Ala-D-Ala carboxypeptidase activity"/>
    <property type="evidence" value="ECO:0007669"/>
    <property type="project" value="InterPro"/>
</dbReference>
<comment type="similarity">
    <text evidence="1 9">Belongs to the peptidase S11 family.</text>
</comment>
<dbReference type="PANTHER" id="PTHR21581:SF33">
    <property type="entry name" value="D-ALANYL-D-ALANINE CARBOXYPEPTIDASE DACB"/>
    <property type="match status" value="1"/>
</dbReference>
<dbReference type="GO" id="GO:0009252">
    <property type="term" value="P:peptidoglycan biosynthetic process"/>
    <property type="evidence" value="ECO:0007669"/>
    <property type="project" value="UniProtKB-KW"/>
</dbReference>
<dbReference type="EMBL" id="VAUV01000015">
    <property type="protein sequence ID" value="TLD69153.1"/>
    <property type="molecule type" value="Genomic_DNA"/>
</dbReference>
<evidence type="ECO:0000256" key="9">
    <source>
        <dbReference type="RuleBase" id="RU004016"/>
    </source>
</evidence>
<evidence type="ECO:0000256" key="8">
    <source>
        <dbReference type="PIRSR" id="PIRSR618044-2"/>
    </source>
</evidence>
<comment type="caution">
    <text evidence="13">The sequence shown here is derived from an EMBL/GenBank/DDBJ whole genome shotgun (WGS) entry which is preliminary data.</text>
</comment>
<feature type="binding site" evidence="8">
    <location>
        <position position="276"/>
    </location>
    <ligand>
        <name>substrate</name>
    </ligand>
</feature>
<gene>
    <name evidence="13" type="ORF">FEM03_18815</name>
</gene>
<feature type="region of interest" description="Disordered" evidence="10">
    <location>
        <begin position="24"/>
        <end position="78"/>
    </location>
</feature>
<keyword evidence="4" id="KW-0133">Cell shape</keyword>
<evidence type="ECO:0000256" key="4">
    <source>
        <dbReference type="ARBA" id="ARBA00022960"/>
    </source>
</evidence>
<feature type="signal peptide" evidence="11">
    <location>
        <begin position="1"/>
        <end position="22"/>
    </location>
</feature>
<keyword evidence="13" id="KW-0121">Carboxypeptidase</keyword>
<dbReference type="Gene3D" id="3.40.710.10">
    <property type="entry name" value="DD-peptidase/beta-lactamase superfamily"/>
    <property type="match status" value="1"/>
</dbReference>
<evidence type="ECO:0000256" key="10">
    <source>
        <dbReference type="SAM" id="MobiDB-lite"/>
    </source>
</evidence>
<keyword evidence="3" id="KW-0378">Hydrolase</keyword>
<feature type="compositionally biased region" description="Polar residues" evidence="10">
    <location>
        <begin position="25"/>
        <end position="39"/>
    </location>
</feature>
<evidence type="ECO:0000256" key="3">
    <source>
        <dbReference type="ARBA" id="ARBA00022801"/>
    </source>
</evidence>
<evidence type="ECO:0000256" key="1">
    <source>
        <dbReference type="ARBA" id="ARBA00007164"/>
    </source>
</evidence>
<accession>A0A5R8KA06</accession>
<keyword evidence="14" id="KW-1185">Reference proteome</keyword>
<dbReference type="Pfam" id="PF00768">
    <property type="entry name" value="Peptidase_S11"/>
    <property type="match status" value="1"/>
</dbReference>
<dbReference type="PRINTS" id="PR00725">
    <property type="entry name" value="DADACBPTASE1"/>
</dbReference>
<evidence type="ECO:0000256" key="11">
    <source>
        <dbReference type="SAM" id="SignalP"/>
    </source>
</evidence>
<feature type="active site" description="Proton acceptor" evidence="7">
    <location>
        <position position="118"/>
    </location>
</feature>
<keyword evidence="5" id="KW-0573">Peptidoglycan synthesis</keyword>
<dbReference type="InterPro" id="IPR001967">
    <property type="entry name" value="Peptidase_S11_N"/>
</dbReference>
<organism evidence="13 14">
    <name type="scientific">Phragmitibacter flavus</name>
    <dbReference type="NCBI Taxonomy" id="2576071"/>
    <lineage>
        <taxon>Bacteria</taxon>
        <taxon>Pseudomonadati</taxon>
        <taxon>Verrucomicrobiota</taxon>
        <taxon>Verrucomicrobiia</taxon>
        <taxon>Verrucomicrobiales</taxon>
        <taxon>Verrucomicrobiaceae</taxon>
        <taxon>Phragmitibacter</taxon>
    </lineage>
</organism>
<keyword evidence="6" id="KW-0961">Cell wall biogenesis/degradation</keyword>
<evidence type="ECO:0000256" key="6">
    <source>
        <dbReference type="ARBA" id="ARBA00023316"/>
    </source>
</evidence>
<feature type="compositionally biased region" description="Pro residues" evidence="10">
    <location>
        <begin position="50"/>
        <end position="70"/>
    </location>
</feature>